<evidence type="ECO:0000313" key="2">
    <source>
        <dbReference type="EMBL" id="GFS19039.1"/>
    </source>
</evidence>
<keyword evidence="1" id="KW-0472">Membrane</keyword>
<dbReference type="Proteomes" id="UP000762676">
    <property type="component" value="Unassembled WGS sequence"/>
</dbReference>
<evidence type="ECO:0000313" key="3">
    <source>
        <dbReference type="Proteomes" id="UP000762676"/>
    </source>
</evidence>
<protein>
    <submittedName>
        <fullName evidence="2">Uncharacterized protein</fullName>
    </submittedName>
</protein>
<sequence length="119" mass="13070">MELGVQGTVVFTVLELVTLAITFQESVHLDVKKAIFGINAKHNVQTDHSDKIVASAAASIAAVQAIPVTMWMVHVMRDAMRDTMAQSVMKVSVTKKSNVAVWRENHGVLKKLSGVAYWH</sequence>
<organism evidence="2 3">
    <name type="scientific">Elysia marginata</name>
    <dbReference type="NCBI Taxonomy" id="1093978"/>
    <lineage>
        <taxon>Eukaryota</taxon>
        <taxon>Metazoa</taxon>
        <taxon>Spiralia</taxon>
        <taxon>Lophotrochozoa</taxon>
        <taxon>Mollusca</taxon>
        <taxon>Gastropoda</taxon>
        <taxon>Heterobranchia</taxon>
        <taxon>Euthyneura</taxon>
        <taxon>Panpulmonata</taxon>
        <taxon>Sacoglossa</taxon>
        <taxon>Placobranchoidea</taxon>
        <taxon>Plakobranchidae</taxon>
        <taxon>Elysia</taxon>
    </lineage>
</organism>
<dbReference type="AlphaFoldDB" id="A0AAV4J8M4"/>
<accession>A0AAV4J8M4</accession>
<keyword evidence="3" id="KW-1185">Reference proteome</keyword>
<comment type="caution">
    <text evidence="2">The sequence shown here is derived from an EMBL/GenBank/DDBJ whole genome shotgun (WGS) entry which is preliminary data.</text>
</comment>
<gene>
    <name evidence="2" type="ORF">ElyMa_005021600</name>
</gene>
<dbReference type="EMBL" id="BMAT01010051">
    <property type="protein sequence ID" value="GFS19039.1"/>
    <property type="molecule type" value="Genomic_DNA"/>
</dbReference>
<reference evidence="2 3" key="1">
    <citation type="journal article" date="2021" name="Elife">
        <title>Chloroplast acquisition without the gene transfer in kleptoplastic sea slugs, Plakobranchus ocellatus.</title>
        <authorList>
            <person name="Maeda T."/>
            <person name="Takahashi S."/>
            <person name="Yoshida T."/>
            <person name="Shimamura S."/>
            <person name="Takaki Y."/>
            <person name="Nagai Y."/>
            <person name="Toyoda A."/>
            <person name="Suzuki Y."/>
            <person name="Arimoto A."/>
            <person name="Ishii H."/>
            <person name="Satoh N."/>
            <person name="Nishiyama T."/>
            <person name="Hasebe M."/>
            <person name="Maruyama T."/>
            <person name="Minagawa J."/>
            <person name="Obokata J."/>
            <person name="Shigenobu S."/>
        </authorList>
    </citation>
    <scope>NUCLEOTIDE SEQUENCE [LARGE SCALE GENOMIC DNA]</scope>
</reference>
<evidence type="ECO:0000256" key="1">
    <source>
        <dbReference type="SAM" id="Phobius"/>
    </source>
</evidence>
<keyword evidence="1" id="KW-0812">Transmembrane</keyword>
<proteinExistence type="predicted"/>
<feature type="transmembrane region" description="Helical" evidence="1">
    <location>
        <begin position="52"/>
        <end position="73"/>
    </location>
</feature>
<keyword evidence="1" id="KW-1133">Transmembrane helix</keyword>
<name>A0AAV4J8M4_9GAST</name>